<keyword evidence="6" id="KW-0819">tRNA processing</keyword>
<dbReference type="FunCoup" id="A0A1Y2AQ09">
    <property type="interactions" value="627"/>
</dbReference>
<dbReference type="GO" id="GO:0005634">
    <property type="term" value="C:nucleus"/>
    <property type="evidence" value="ECO:0007669"/>
    <property type="project" value="UniProtKB-SubCell"/>
</dbReference>
<accession>A0A1Y2AQ09</accession>
<dbReference type="Pfam" id="PF01416">
    <property type="entry name" value="PseudoU_synth_1"/>
    <property type="match status" value="1"/>
</dbReference>
<feature type="region of interest" description="Disordered" evidence="16">
    <location>
        <begin position="485"/>
        <end position="507"/>
    </location>
</feature>
<dbReference type="InterPro" id="IPR020095">
    <property type="entry name" value="PsdUridine_synth_TruA_C"/>
</dbReference>
<dbReference type="InterPro" id="IPR020103">
    <property type="entry name" value="PsdUridine_synth_cat_dom_sf"/>
</dbReference>
<keyword evidence="5" id="KW-0507">mRNA processing</keyword>
<evidence type="ECO:0000256" key="10">
    <source>
        <dbReference type="ARBA" id="ARBA00053072"/>
    </source>
</evidence>
<comment type="catalytic activity">
    <reaction evidence="9">
        <text>a uridine in tRNA = a pseudouridine in tRNA</text>
        <dbReference type="Rhea" id="RHEA:54572"/>
        <dbReference type="Rhea" id="RHEA-COMP:13339"/>
        <dbReference type="Rhea" id="RHEA-COMP:13934"/>
        <dbReference type="ChEBI" id="CHEBI:65314"/>
        <dbReference type="ChEBI" id="CHEBI:65315"/>
    </reaction>
</comment>
<dbReference type="SUPFAM" id="SSF55120">
    <property type="entry name" value="Pseudouridine synthase"/>
    <property type="match status" value="1"/>
</dbReference>
<dbReference type="GO" id="GO:0003723">
    <property type="term" value="F:RNA binding"/>
    <property type="evidence" value="ECO:0007669"/>
    <property type="project" value="InterPro"/>
</dbReference>
<dbReference type="STRING" id="71784.A0A1Y2AQ09"/>
<evidence type="ECO:0000256" key="15">
    <source>
        <dbReference type="PIRSR" id="PIRSR641708-2"/>
    </source>
</evidence>
<dbReference type="InterPro" id="IPR001406">
    <property type="entry name" value="PsdUridine_synth_TruA"/>
</dbReference>
<dbReference type="FunFam" id="3.30.70.580:FF:000002">
    <property type="entry name" value="tRNA pseudouridine synthase"/>
    <property type="match status" value="1"/>
</dbReference>
<gene>
    <name evidence="18" type="ORF">BCR39DRAFT_320097</name>
</gene>
<evidence type="ECO:0000256" key="3">
    <source>
        <dbReference type="ARBA" id="ARBA00004123"/>
    </source>
</evidence>
<evidence type="ECO:0000259" key="17">
    <source>
        <dbReference type="Pfam" id="PF01416"/>
    </source>
</evidence>
<evidence type="ECO:0000256" key="4">
    <source>
        <dbReference type="ARBA" id="ARBA00009375"/>
    </source>
</evidence>
<comment type="function">
    <text evidence="10">Formation of pseudouridine at positions 27 and 28 in the anticodon stem and loop of transfer RNAs; at positions 34 and 36 of intron-containing precursor tRNA(Ile) and at position 35 in the intron-containing tRNA(Tyr). Catalyzes pseudouridylation at position 44 in U2 snRNA. Also catalyzes pseudouridylation of mRNAs.</text>
</comment>
<dbReference type="FunFam" id="3.30.70.660:FF:000002">
    <property type="entry name" value="tRNA pseudouridine synthase"/>
    <property type="match status" value="1"/>
</dbReference>
<evidence type="ECO:0000313" key="18">
    <source>
        <dbReference type="EMBL" id="ORY24576.1"/>
    </source>
</evidence>
<keyword evidence="19" id="KW-1185">Reference proteome</keyword>
<dbReference type="InterPro" id="IPR041708">
    <property type="entry name" value="PUS1/PUS2-like"/>
</dbReference>
<dbReference type="PANTHER" id="PTHR11142">
    <property type="entry name" value="PSEUDOURIDYLATE SYNTHASE"/>
    <property type="match status" value="1"/>
</dbReference>
<evidence type="ECO:0000256" key="14">
    <source>
        <dbReference type="PIRSR" id="PIRSR641708-1"/>
    </source>
</evidence>
<reference evidence="18 19" key="1">
    <citation type="submission" date="2016-07" db="EMBL/GenBank/DDBJ databases">
        <title>Pervasive Adenine N6-methylation of Active Genes in Fungi.</title>
        <authorList>
            <consortium name="DOE Joint Genome Institute"/>
            <person name="Mondo S.J."/>
            <person name="Dannebaum R.O."/>
            <person name="Kuo R.C."/>
            <person name="Labutti K."/>
            <person name="Haridas S."/>
            <person name="Kuo A."/>
            <person name="Salamov A."/>
            <person name="Ahrendt S.R."/>
            <person name="Lipzen A."/>
            <person name="Sullivan W."/>
            <person name="Andreopoulos W.B."/>
            <person name="Clum A."/>
            <person name="Lindquist E."/>
            <person name="Daum C."/>
            <person name="Ramamoorthy G.K."/>
            <person name="Gryganskyi A."/>
            <person name="Culley D."/>
            <person name="Magnuson J.K."/>
            <person name="James T.Y."/>
            <person name="O'Malley M.A."/>
            <person name="Stajich J.E."/>
            <person name="Spatafora J.W."/>
            <person name="Visel A."/>
            <person name="Grigoriev I.V."/>
        </authorList>
    </citation>
    <scope>NUCLEOTIDE SEQUENCE [LARGE SCALE GENOMIC DNA]</scope>
    <source>
        <strain evidence="18 19">68-887.2</strain>
    </source>
</reference>
<dbReference type="GO" id="GO:0009982">
    <property type="term" value="F:pseudouridine synthase activity"/>
    <property type="evidence" value="ECO:0007669"/>
    <property type="project" value="InterPro"/>
</dbReference>
<dbReference type="GO" id="GO:0031120">
    <property type="term" value="P:snRNA pseudouridine synthesis"/>
    <property type="evidence" value="ECO:0007669"/>
    <property type="project" value="UniProtKB-ARBA"/>
</dbReference>
<comment type="subcellular location">
    <subcellularLocation>
        <location evidence="3">Nucleus</location>
    </subcellularLocation>
</comment>
<feature type="compositionally biased region" description="Basic and acidic residues" evidence="16">
    <location>
        <begin position="498"/>
        <end position="507"/>
    </location>
</feature>
<organism evidence="18 19">
    <name type="scientific">Naematelia encephala</name>
    <dbReference type="NCBI Taxonomy" id="71784"/>
    <lineage>
        <taxon>Eukaryota</taxon>
        <taxon>Fungi</taxon>
        <taxon>Dikarya</taxon>
        <taxon>Basidiomycota</taxon>
        <taxon>Agaricomycotina</taxon>
        <taxon>Tremellomycetes</taxon>
        <taxon>Tremellales</taxon>
        <taxon>Naemateliaceae</taxon>
        <taxon>Naematelia</taxon>
    </lineage>
</organism>
<protein>
    <recommendedName>
        <fullName evidence="11">tRNA pseudouridine synthase 1</fullName>
    </recommendedName>
    <alternativeName>
        <fullName evidence="12">tRNA pseudouridylate synthase 1</fullName>
    </alternativeName>
    <alternativeName>
        <fullName evidence="13">tRNA-uridine isomerase 1</fullName>
    </alternativeName>
</protein>
<dbReference type="EMBL" id="MCFC01000066">
    <property type="protein sequence ID" value="ORY24576.1"/>
    <property type="molecule type" value="Genomic_DNA"/>
</dbReference>
<feature type="domain" description="Pseudouridine synthase I TruA alpha/beta" evidence="17">
    <location>
        <begin position="276"/>
        <end position="380"/>
    </location>
</feature>
<dbReference type="InParanoid" id="A0A1Y2AQ09"/>
<dbReference type="Gene3D" id="3.30.70.580">
    <property type="entry name" value="Pseudouridine synthase I, catalytic domain, N-terminal subdomain"/>
    <property type="match status" value="1"/>
</dbReference>
<evidence type="ECO:0000256" key="13">
    <source>
        <dbReference type="ARBA" id="ARBA00080858"/>
    </source>
</evidence>
<comment type="caution">
    <text evidence="18">The sequence shown here is derived from an EMBL/GenBank/DDBJ whole genome shotgun (WGS) entry which is preliminary data.</text>
</comment>
<dbReference type="PANTHER" id="PTHR11142:SF4">
    <property type="entry name" value="PSEUDOURIDYLATE SYNTHASE 1 HOMOLOG"/>
    <property type="match status" value="1"/>
</dbReference>
<evidence type="ECO:0000256" key="11">
    <source>
        <dbReference type="ARBA" id="ARBA00073968"/>
    </source>
</evidence>
<evidence type="ECO:0000256" key="8">
    <source>
        <dbReference type="ARBA" id="ARBA00023242"/>
    </source>
</evidence>
<evidence type="ECO:0000256" key="16">
    <source>
        <dbReference type="SAM" id="MobiDB-lite"/>
    </source>
</evidence>
<evidence type="ECO:0000256" key="6">
    <source>
        <dbReference type="ARBA" id="ARBA00022694"/>
    </source>
</evidence>
<evidence type="ECO:0000256" key="12">
    <source>
        <dbReference type="ARBA" id="ARBA00079072"/>
    </source>
</evidence>
<evidence type="ECO:0000313" key="19">
    <source>
        <dbReference type="Proteomes" id="UP000193986"/>
    </source>
</evidence>
<evidence type="ECO:0000256" key="9">
    <source>
        <dbReference type="ARBA" id="ARBA00036943"/>
    </source>
</evidence>
<comment type="similarity">
    <text evidence="4">Belongs to the tRNA pseudouridine synthase TruA family.</text>
</comment>
<dbReference type="CDD" id="cd02568">
    <property type="entry name" value="PseudoU_synth_PUS1_PUS2"/>
    <property type="match status" value="1"/>
</dbReference>
<dbReference type="GO" id="GO:0006397">
    <property type="term" value="P:mRNA processing"/>
    <property type="evidence" value="ECO:0007669"/>
    <property type="project" value="UniProtKB-KW"/>
</dbReference>
<keyword evidence="8" id="KW-0539">Nucleus</keyword>
<feature type="binding site" evidence="15">
    <location>
        <position position="187"/>
    </location>
    <ligand>
        <name>substrate</name>
    </ligand>
</feature>
<feature type="active site" description="Nucleophile" evidence="14">
    <location>
        <position position="125"/>
    </location>
</feature>
<evidence type="ECO:0000256" key="1">
    <source>
        <dbReference type="ARBA" id="ARBA00001166"/>
    </source>
</evidence>
<dbReference type="Proteomes" id="UP000193986">
    <property type="component" value="Unassembled WGS sequence"/>
</dbReference>
<dbReference type="GO" id="GO:1990481">
    <property type="term" value="P:mRNA pseudouridine synthesis"/>
    <property type="evidence" value="ECO:0007669"/>
    <property type="project" value="TreeGrafter"/>
</dbReference>
<comment type="catalytic activity">
    <reaction evidence="2">
        <text>uridine in snRNA = pseudouridine in snRNA</text>
        <dbReference type="Rhea" id="RHEA:51124"/>
        <dbReference type="Rhea" id="RHEA-COMP:12891"/>
        <dbReference type="Rhea" id="RHEA-COMP:12892"/>
        <dbReference type="ChEBI" id="CHEBI:65314"/>
        <dbReference type="ChEBI" id="CHEBI:65315"/>
    </reaction>
</comment>
<comment type="catalytic activity">
    <reaction evidence="1">
        <text>a uridine in mRNA = a pseudouridine in mRNA</text>
        <dbReference type="Rhea" id="RHEA:56644"/>
        <dbReference type="Rhea" id="RHEA-COMP:14658"/>
        <dbReference type="Rhea" id="RHEA-COMP:14659"/>
        <dbReference type="ChEBI" id="CHEBI:65314"/>
        <dbReference type="ChEBI" id="CHEBI:65315"/>
    </reaction>
</comment>
<dbReference type="AlphaFoldDB" id="A0A1Y2AQ09"/>
<evidence type="ECO:0000256" key="5">
    <source>
        <dbReference type="ARBA" id="ARBA00022664"/>
    </source>
</evidence>
<evidence type="ECO:0000256" key="2">
    <source>
        <dbReference type="ARBA" id="ARBA00001832"/>
    </source>
</evidence>
<dbReference type="OrthoDB" id="10256309at2759"/>
<dbReference type="GO" id="GO:0031119">
    <property type="term" value="P:tRNA pseudouridine synthesis"/>
    <property type="evidence" value="ECO:0007669"/>
    <property type="project" value="InterPro"/>
</dbReference>
<sequence length="507" mass="56603">MEEIGEEVVEAGGGREEIEVQNKRARRVTRRDKRVELLGDLGRRGLREKMSFGYPRRSVQSYLGIAGQGIMGCKFPPLLTLFSQPDGAKTIEGEFFAALVKAGAVSSDNADDHRKVDVQRAARTDAGVHAAGNVISMKMILEPPIPEGFKDLADYVNSFLPPTIRMWGFVRTVKSFQARLTCDSRKYEYVFPSYCLLPPSRTDPLALQLDASSPGWRDTLGAAAEFADAAEPTVKSGEGGEGEGDVDVDPKARGEYERRRGWRIDPGTMGRFRDLVKEYLGTHNFHNYTVGKPFNDRTVKRYMIEINVRDPQVVGEIEWVSVSIHGQSFMLHQIRKMMSLAMLACRTGSPPALIPETYGPKRIHVPKAPPLGLLLEAPQFSVYNMRVSEKTNGLEADREPVDFGLYQAQIDEFKLKHIYDQLRADELQSHVFHKWIRQMDCAIGPTLSFLNTHGIIPPEAQLSINKSKGDNKDAAADGAVDNALQNEIQSEDEEVDQELLKRGELEG</sequence>
<evidence type="ECO:0000256" key="7">
    <source>
        <dbReference type="ARBA" id="ARBA00023235"/>
    </source>
</evidence>
<proteinExistence type="inferred from homology"/>
<keyword evidence="7" id="KW-0413">Isomerase</keyword>
<name>A0A1Y2AQ09_9TREE</name>
<dbReference type="InterPro" id="IPR020094">
    <property type="entry name" value="TruA/RsuA/RluB/E/F_N"/>
</dbReference>
<dbReference type="InterPro" id="IPR020097">
    <property type="entry name" value="PsdUridine_synth_TruA_a/b_dom"/>
</dbReference>
<dbReference type="Gene3D" id="3.30.70.660">
    <property type="entry name" value="Pseudouridine synthase I, catalytic domain, C-terminal subdomain"/>
    <property type="match status" value="1"/>
</dbReference>